<organism evidence="8 9">
    <name type="scientific">Erythroxylum novogranatense</name>
    <dbReference type="NCBI Taxonomy" id="1862640"/>
    <lineage>
        <taxon>Eukaryota</taxon>
        <taxon>Viridiplantae</taxon>
        <taxon>Streptophyta</taxon>
        <taxon>Embryophyta</taxon>
        <taxon>Tracheophyta</taxon>
        <taxon>Spermatophyta</taxon>
        <taxon>Magnoliopsida</taxon>
        <taxon>eudicotyledons</taxon>
        <taxon>Gunneridae</taxon>
        <taxon>Pentapetalae</taxon>
        <taxon>rosids</taxon>
        <taxon>fabids</taxon>
        <taxon>Malpighiales</taxon>
        <taxon>Erythroxylaceae</taxon>
        <taxon>Erythroxylum</taxon>
    </lineage>
</organism>
<evidence type="ECO:0000313" key="8">
    <source>
        <dbReference type="EMBL" id="KAJ8769855.1"/>
    </source>
</evidence>
<gene>
    <name evidence="8" type="ORF">K2173_008937</name>
</gene>
<keyword evidence="7" id="KW-0472">Membrane</keyword>
<evidence type="ECO:0000256" key="4">
    <source>
        <dbReference type="ARBA" id="ARBA00022525"/>
    </source>
</evidence>
<comment type="subcellular location">
    <subcellularLocation>
        <location evidence="1 6">Secreted</location>
    </subcellularLocation>
</comment>
<evidence type="ECO:0000256" key="6">
    <source>
        <dbReference type="RuleBase" id="RU367044"/>
    </source>
</evidence>
<proteinExistence type="inferred from homology"/>
<evidence type="ECO:0000256" key="3">
    <source>
        <dbReference type="ARBA" id="ARBA00022471"/>
    </source>
</evidence>
<keyword evidence="4 6" id="KW-0964">Secreted</keyword>
<evidence type="ECO:0000256" key="1">
    <source>
        <dbReference type="ARBA" id="ARBA00004613"/>
    </source>
</evidence>
<keyword evidence="3 6" id="KW-0713">Self-incompatibility</keyword>
<keyword evidence="7" id="KW-1133">Transmembrane helix</keyword>
<evidence type="ECO:0000256" key="2">
    <source>
        <dbReference type="ARBA" id="ARBA00005581"/>
    </source>
</evidence>
<dbReference type="PANTHER" id="PTHR31232:SF18">
    <property type="entry name" value="S-PROTEIN HOMOLOG"/>
    <property type="match status" value="1"/>
</dbReference>
<evidence type="ECO:0000313" key="9">
    <source>
        <dbReference type="Proteomes" id="UP001159364"/>
    </source>
</evidence>
<protein>
    <recommendedName>
        <fullName evidence="6">S-protein homolog</fullName>
    </recommendedName>
</protein>
<dbReference type="GO" id="GO:0005576">
    <property type="term" value="C:extracellular region"/>
    <property type="evidence" value="ECO:0007669"/>
    <property type="project" value="UniProtKB-SubCell"/>
</dbReference>
<accession>A0AAV8TSC9</accession>
<dbReference type="Proteomes" id="UP001159364">
    <property type="component" value="Linkage Group LG03"/>
</dbReference>
<keyword evidence="5" id="KW-0732">Signal</keyword>
<dbReference type="InterPro" id="IPR010264">
    <property type="entry name" value="Self-incomp_S1"/>
</dbReference>
<keyword evidence="9" id="KW-1185">Reference proteome</keyword>
<comment type="caution">
    <text evidence="8">The sequence shown here is derived from an EMBL/GenBank/DDBJ whole genome shotgun (WGS) entry which is preliminary data.</text>
</comment>
<dbReference type="EMBL" id="JAIWQS010000003">
    <property type="protein sequence ID" value="KAJ8769855.1"/>
    <property type="molecule type" value="Genomic_DNA"/>
</dbReference>
<dbReference type="Pfam" id="PF05938">
    <property type="entry name" value="Self-incomp_S1"/>
    <property type="match status" value="1"/>
</dbReference>
<name>A0AAV8TSC9_9ROSI</name>
<dbReference type="GO" id="GO:0060320">
    <property type="term" value="P:rejection of self pollen"/>
    <property type="evidence" value="ECO:0007669"/>
    <property type="project" value="UniProtKB-KW"/>
</dbReference>
<comment type="similarity">
    <text evidence="2 6">Belongs to the plant self-incompatibility (S1) protein family.</text>
</comment>
<reference evidence="8 9" key="1">
    <citation type="submission" date="2021-09" db="EMBL/GenBank/DDBJ databases">
        <title>Genomic insights and catalytic innovation underlie evolution of tropane alkaloids biosynthesis.</title>
        <authorList>
            <person name="Wang Y.-J."/>
            <person name="Tian T."/>
            <person name="Huang J.-P."/>
            <person name="Huang S.-X."/>
        </authorList>
    </citation>
    <scope>NUCLEOTIDE SEQUENCE [LARGE SCALE GENOMIC DNA]</scope>
    <source>
        <strain evidence="8">KIB-2018</strain>
        <tissue evidence="8">Leaf</tissue>
    </source>
</reference>
<evidence type="ECO:0000256" key="5">
    <source>
        <dbReference type="ARBA" id="ARBA00022729"/>
    </source>
</evidence>
<feature type="transmembrane region" description="Helical" evidence="7">
    <location>
        <begin position="6"/>
        <end position="27"/>
    </location>
</feature>
<sequence length="138" mass="15972">MDTYTNGVHVGYSVLFLLVFSLCNLGLSHRVHVSIKNSLGNGKIMNIHCQSKDTDLGQQNVTDGNQIGWDFSPNAWGTTLFFCDLDWQNVQQYHFDAYSYQRDFARCEDQCSWLISTEGMYGFNGKTGFWEFMYYWPS</sequence>
<evidence type="ECO:0000256" key="7">
    <source>
        <dbReference type="SAM" id="Phobius"/>
    </source>
</evidence>
<keyword evidence="7" id="KW-0812">Transmembrane</keyword>
<dbReference type="PANTHER" id="PTHR31232">
    <property type="match status" value="1"/>
</dbReference>
<dbReference type="AlphaFoldDB" id="A0AAV8TSC9"/>